<organism evidence="1 2">
    <name type="scientific">Streblomastix strix</name>
    <dbReference type="NCBI Taxonomy" id="222440"/>
    <lineage>
        <taxon>Eukaryota</taxon>
        <taxon>Metamonada</taxon>
        <taxon>Preaxostyla</taxon>
        <taxon>Oxymonadida</taxon>
        <taxon>Streblomastigidae</taxon>
        <taxon>Streblomastix</taxon>
    </lineage>
</organism>
<gene>
    <name evidence="1" type="ORF">EZS28_034304</name>
</gene>
<protein>
    <submittedName>
        <fullName evidence="1">Uncharacterized protein</fullName>
    </submittedName>
</protein>
<feature type="non-terminal residue" evidence="1">
    <location>
        <position position="1"/>
    </location>
</feature>
<dbReference type="Proteomes" id="UP000324800">
    <property type="component" value="Unassembled WGS sequence"/>
</dbReference>
<proteinExistence type="predicted"/>
<name>A0A5J4UHI5_9EUKA</name>
<evidence type="ECO:0000313" key="1">
    <source>
        <dbReference type="EMBL" id="KAA6370168.1"/>
    </source>
</evidence>
<comment type="caution">
    <text evidence="1">The sequence shown here is derived from an EMBL/GenBank/DDBJ whole genome shotgun (WGS) entry which is preliminary data.</text>
</comment>
<sequence>SMPKDSDRATTAEAQK</sequence>
<reference evidence="1 2" key="1">
    <citation type="submission" date="2019-03" db="EMBL/GenBank/DDBJ databases">
        <title>Single cell metagenomics reveals metabolic interactions within the superorganism composed of flagellate Streblomastix strix and complex community of Bacteroidetes bacteria on its surface.</title>
        <authorList>
            <person name="Treitli S.C."/>
            <person name="Kolisko M."/>
            <person name="Husnik F."/>
            <person name="Keeling P."/>
            <person name="Hampl V."/>
        </authorList>
    </citation>
    <scope>NUCLEOTIDE SEQUENCE [LARGE SCALE GENOMIC DNA]</scope>
    <source>
        <strain evidence="1">ST1C</strain>
    </source>
</reference>
<dbReference type="AlphaFoldDB" id="A0A5J4UHI5"/>
<accession>A0A5J4UHI5</accession>
<evidence type="ECO:0000313" key="2">
    <source>
        <dbReference type="Proteomes" id="UP000324800"/>
    </source>
</evidence>
<dbReference type="EMBL" id="SNRW01015655">
    <property type="protein sequence ID" value="KAA6370168.1"/>
    <property type="molecule type" value="Genomic_DNA"/>
</dbReference>